<keyword evidence="5" id="KW-1185">Reference proteome</keyword>
<feature type="domain" description="START" evidence="3">
    <location>
        <begin position="26"/>
        <end position="207"/>
    </location>
</feature>
<dbReference type="EMBL" id="JAPFFF010000004">
    <property type="protein sequence ID" value="KAK8891862.1"/>
    <property type="molecule type" value="Genomic_DNA"/>
</dbReference>
<protein>
    <recommendedName>
        <fullName evidence="6">SAC domain-containing protein</fullName>
    </recommendedName>
</protein>
<keyword evidence="1" id="KW-0472">Membrane</keyword>
<evidence type="ECO:0000313" key="4">
    <source>
        <dbReference type="EMBL" id="KAK8891862.1"/>
    </source>
</evidence>
<dbReference type="PROSITE" id="PS50848">
    <property type="entry name" value="START"/>
    <property type="match status" value="1"/>
</dbReference>
<dbReference type="PANTHER" id="PTHR45662:SF2">
    <property type="entry name" value="PHOSPHATIDYLINOSITOL-3-PHOSPHATASE SAC1"/>
    <property type="match status" value="1"/>
</dbReference>
<gene>
    <name evidence="4" type="ORF">M9Y10_029084</name>
</gene>
<dbReference type="SUPFAM" id="SSF55961">
    <property type="entry name" value="Bet v1-like"/>
    <property type="match status" value="1"/>
</dbReference>
<sequence>MATHEQLSEYDGKLRNAVNEIFSIIDADDWEERKSNEEGLQTYLRHDPSSSFNQVKSICVISAPLNTVDTNLRQPITTIDENTPIDKRNGYIEKCMIYSIGDGSDCAGFLYTVIEFPSKFISPREFLTYQKVINRDGKIVLIRTSIDNDELHGVGEGYVRGKLHFQAYIAESIKENKTKLTFVEFADPCGNIPSLLYNTFLINRSFSNVCSIKKEIEGAHFELYLSYNSIIISQNKRTLCAIDRFKLQIINAQPSDDQIKIPFHFILGLYKYEIRKGEPIYYLVLVTDYQKFDFFNVCKVTSFKIITLKETTKTYESEKFYELLKLGLNQCSMYFSDNYNLTLTLQQQFENQPSRECFKWNLEAIKCLEEVKCFKEVINVKCYKEVIDGYFNKENQIVIISRKSNKNGGCHTWNRGADKDGHAANFVENEEIILYGNDKLNHDLNINNNKINAISHIEIGGSCPIFWSQYPTMQLSRPFHFGPHNECQRRFKCHFKSLSDIYCQRNDQSIVKKESMRRIQNNNFDDNNGCSVIIVSLLNDKGKEDKLNKKYQEFAKEEGIEFHSINFSELMKEKGKLPSEIEKLNDELHFDATIIEDGIICEKQTKIPRVNCSSCLDRTSVFMEILFKYVFEKHLSQNKVLIHKKLWLDRADALSKEYALTKGQKTYMFETECMTLTGKYHDYAIQVQRFFYSIFYEGLYSDAYNAVLQERPFTKFEPTEIFHKIVLFFQLILIFIYIFLFEGRGFAVHTWRDRIKKIINHPHIPDENGNIDLRDADEYDNIDFTQKKENLQ</sequence>
<evidence type="ECO:0000256" key="1">
    <source>
        <dbReference type="SAM" id="Phobius"/>
    </source>
</evidence>
<comment type="caution">
    <text evidence="4">The sequence shown here is derived from an EMBL/GenBank/DDBJ whole genome shotgun (WGS) entry which is preliminary data.</text>
</comment>
<feature type="domain" description="SAC" evidence="2">
    <location>
        <begin position="324"/>
        <end position="660"/>
    </location>
</feature>
<dbReference type="Pfam" id="PF01852">
    <property type="entry name" value="START"/>
    <property type="match status" value="1"/>
</dbReference>
<evidence type="ECO:0000259" key="3">
    <source>
        <dbReference type="PROSITE" id="PS50848"/>
    </source>
</evidence>
<dbReference type="PROSITE" id="PS50275">
    <property type="entry name" value="SAC"/>
    <property type="match status" value="1"/>
</dbReference>
<dbReference type="PANTHER" id="PTHR45662">
    <property type="entry name" value="PHOSPHATIDYLINOSITIDE PHOSPHATASE SAC1"/>
    <property type="match status" value="1"/>
</dbReference>
<dbReference type="Pfam" id="PF02383">
    <property type="entry name" value="Syja_N"/>
    <property type="match status" value="1"/>
</dbReference>
<evidence type="ECO:0008006" key="6">
    <source>
        <dbReference type="Google" id="ProtNLM"/>
    </source>
</evidence>
<evidence type="ECO:0000313" key="5">
    <source>
        <dbReference type="Proteomes" id="UP001470230"/>
    </source>
</evidence>
<proteinExistence type="predicted"/>
<dbReference type="Proteomes" id="UP001470230">
    <property type="component" value="Unassembled WGS sequence"/>
</dbReference>
<organism evidence="4 5">
    <name type="scientific">Tritrichomonas musculus</name>
    <dbReference type="NCBI Taxonomy" id="1915356"/>
    <lineage>
        <taxon>Eukaryota</taxon>
        <taxon>Metamonada</taxon>
        <taxon>Parabasalia</taxon>
        <taxon>Tritrichomonadida</taxon>
        <taxon>Tritrichomonadidae</taxon>
        <taxon>Tritrichomonas</taxon>
    </lineage>
</organism>
<dbReference type="InterPro" id="IPR002013">
    <property type="entry name" value="SAC_dom"/>
</dbReference>
<dbReference type="CDD" id="cd00177">
    <property type="entry name" value="START"/>
    <property type="match status" value="1"/>
</dbReference>
<reference evidence="4 5" key="1">
    <citation type="submission" date="2024-04" db="EMBL/GenBank/DDBJ databases">
        <title>Tritrichomonas musculus Genome.</title>
        <authorList>
            <person name="Alves-Ferreira E."/>
            <person name="Grigg M."/>
            <person name="Lorenzi H."/>
            <person name="Galac M."/>
        </authorList>
    </citation>
    <scope>NUCLEOTIDE SEQUENCE [LARGE SCALE GENOMIC DNA]</scope>
    <source>
        <strain evidence="4 5">EAF2021</strain>
    </source>
</reference>
<name>A0ABR2KL49_9EUKA</name>
<keyword evidence="1" id="KW-1133">Transmembrane helix</keyword>
<dbReference type="InterPro" id="IPR002913">
    <property type="entry name" value="START_lipid-bd_dom"/>
</dbReference>
<feature type="transmembrane region" description="Helical" evidence="1">
    <location>
        <begin position="721"/>
        <end position="741"/>
    </location>
</feature>
<dbReference type="InterPro" id="IPR023393">
    <property type="entry name" value="START-like_dom_sf"/>
</dbReference>
<keyword evidence="1" id="KW-0812">Transmembrane</keyword>
<dbReference type="Gene3D" id="3.30.530.20">
    <property type="match status" value="1"/>
</dbReference>
<evidence type="ECO:0000259" key="2">
    <source>
        <dbReference type="PROSITE" id="PS50275"/>
    </source>
</evidence>
<accession>A0ABR2KL49</accession>